<proteinExistence type="predicted"/>
<dbReference type="EMBL" id="FTPD01000009">
    <property type="protein sequence ID" value="SIT54520.1"/>
    <property type="molecule type" value="Genomic_DNA"/>
</dbReference>
<organism evidence="2 3">
    <name type="scientific">Mesorhizobium prunaredense</name>
    <dbReference type="NCBI Taxonomy" id="1631249"/>
    <lineage>
        <taxon>Bacteria</taxon>
        <taxon>Pseudomonadati</taxon>
        <taxon>Pseudomonadota</taxon>
        <taxon>Alphaproteobacteria</taxon>
        <taxon>Hyphomicrobiales</taxon>
        <taxon>Phyllobacteriaceae</taxon>
        <taxon>Mesorhizobium</taxon>
    </lineage>
</organism>
<protein>
    <submittedName>
        <fullName evidence="2">Uncharacterized protein</fullName>
    </submittedName>
</protein>
<sequence>MDYDAIRRRDWVRTYPEREQALALVEWIKGDDWSTVSNLDKRLAGVGIDWTGSFSMAAERCFEVYGYAELESGNVARRFAEVSMRPRSKASSTTTSAAAAPADTTAPAPQDAYGFTRRA</sequence>
<evidence type="ECO:0000313" key="2">
    <source>
        <dbReference type="EMBL" id="SIT54520.1"/>
    </source>
</evidence>
<gene>
    <name evidence="2" type="ORF">BQ8794_170013</name>
</gene>
<dbReference type="AlphaFoldDB" id="A0A1R3V3R5"/>
<dbReference type="STRING" id="1631249.BQ8794_170013"/>
<evidence type="ECO:0000313" key="3">
    <source>
        <dbReference type="Proteomes" id="UP000188388"/>
    </source>
</evidence>
<reference evidence="3" key="1">
    <citation type="submission" date="2017-01" db="EMBL/GenBank/DDBJ databases">
        <authorList>
            <person name="Brunel B."/>
        </authorList>
    </citation>
    <scope>NUCLEOTIDE SEQUENCE [LARGE SCALE GENOMIC DNA]</scope>
</reference>
<dbReference type="Proteomes" id="UP000188388">
    <property type="component" value="Unassembled WGS sequence"/>
</dbReference>
<feature type="region of interest" description="Disordered" evidence="1">
    <location>
        <begin position="84"/>
        <end position="119"/>
    </location>
</feature>
<feature type="compositionally biased region" description="Low complexity" evidence="1">
    <location>
        <begin position="90"/>
        <end position="109"/>
    </location>
</feature>
<dbReference type="RefSeq" id="WP_077375766.1">
    <property type="nucleotide sequence ID" value="NZ_FTPD01000009.1"/>
</dbReference>
<evidence type="ECO:0000256" key="1">
    <source>
        <dbReference type="SAM" id="MobiDB-lite"/>
    </source>
</evidence>
<accession>A0A1R3V3R5</accession>
<keyword evidence="3" id="KW-1185">Reference proteome</keyword>
<name>A0A1R3V3R5_9HYPH</name>